<keyword evidence="2" id="KW-1185">Reference proteome</keyword>
<dbReference type="AlphaFoldDB" id="A0A243W507"/>
<organism evidence="1 2">
    <name type="scientific">Hymenobacter crusticola</name>
    <dbReference type="NCBI Taxonomy" id="1770526"/>
    <lineage>
        <taxon>Bacteria</taxon>
        <taxon>Pseudomonadati</taxon>
        <taxon>Bacteroidota</taxon>
        <taxon>Cytophagia</taxon>
        <taxon>Cytophagales</taxon>
        <taxon>Hymenobacteraceae</taxon>
        <taxon>Hymenobacter</taxon>
    </lineage>
</organism>
<accession>A0A243W507</accession>
<name>A0A243W507_9BACT</name>
<dbReference type="OrthoDB" id="878431at2"/>
<comment type="caution">
    <text evidence="1">The sequence shown here is derived from an EMBL/GenBank/DDBJ whole genome shotgun (WGS) entry which is preliminary data.</text>
</comment>
<dbReference type="Proteomes" id="UP000194873">
    <property type="component" value="Unassembled WGS sequence"/>
</dbReference>
<sequence length="131" mass="14505">QGNAALAAEDDRQFNPRSLVFSDQLFNGRAFELRASFLSHGYGAGGTRNGQVINPTLSGKLYLVLRSVSRSYYQYRKSWTRHLYNQGTKGEGYDLNQLLFLGDPSPMYSNVAGGYGVVAGYAQQAMQLPVR</sequence>
<evidence type="ECO:0000313" key="1">
    <source>
        <dbReference type="EMBL" id="OUJ67410.1"/>
    </source>
</evidence>
<proteinExistence type="predicted"/>
<dbReference type="RefSeq" id="WP_143436781.1">
    <property type="nucleotide sequence ID" value="NZ_MTSE01000075.1"/>
</dbReference>
<evidence type="ECO:0000313" key="2">
    <source>
        <dbReference type="Proteomes" id="UP000194873"/>
    </source>
</evidence>
<feature type="non-terminal residue" evidence="1">
    <location>
        <position position="1"/>
    </location>
</feature>
<protein>
    <submittedName>
        <fullName evidence="1">Uncharacterized protein</fullName>
    </submittedName>
</protein>
<dbReference type="Pfam" id="PF14054">
    <property type="entry name" value="DUF4249"/>
    <property type="match status" value="1"/>
</dbReference>
<reference evidence="1 2" key="1">
    <citation type="submission" date="2017-01" db="EMBL/GenBank/DDBJ databases">
        <title>A new Hymenobacter.</title>
        <authorList>
            <person name="Liang Y."/>
            <person name="Feng F."/>
        </authorList>
    </citation>
    <scope>NUCLEOTIDE SEQUENCE [LARGE SCALE GENOMIC DNA]</scope>
    <source>
        <strain evidence="1">MIMBbqt21</strain>
    </source>
</reference>
<gene>
    <name evidence="1" type="ORF">BXP70_28800</name>
</gene>
<dbReference type="InterPro" id="IPR025345">
    <property type="entry name" value="DUF4249"/>
</dbReference>
<dbReference type="EMBL" id="MTSE01000075">
    <property type="protein sequence ID" value="OUJ67410.1"/>
    <property type="molecule type" value="Genomic_DNA"/>
</dbReference>